<dbReference type="KEGG" id="ccz:CCALI_00094"/>
<dbReference type="GO" id="GO:0005524">
    <property type="term" value="F:ATP binding"/>
    <property type="evidence" value="ECO:0007669"/>
    <property type="project" value="UniProtKB-KW"/>
</dbReference>
<dbReference type="InterPro" id="IPR017871">
    <property type="entry name" value="ABC_transporter-like_CS"/>
</dbReference>
<keyword evidence="2" id="KW-0677">Repeat</keyword>
<dbReference type="AlphaFoldDB" id="S0EW92"/>
<dbReference type="InParanoid" id="S0EW92"/>
<dbReference type="OrthoDB" id="9771863at2"/>
<keyword evidence="4 6" id="KW-0067">ATP-binding</keyword>
<keyword evidence="7" id="KW-1185">Reference proteome</keyword>
<dbReference type="GO" id="GO:0016887">
    <property type="term" value="F:ATP hydrolysis activity"/>
    <property type="evidence" value="ECO:0007669"/>
    <property type="project" value="InterPro"/>
</dbReference>
<keyword evidence="6" id="KW-0378">Hydrolase</keyword>
<dbReference type="PROSITE" id="PS50893">
    <property type="entry name" value="ABC_TRANSPORTER_2"/>
    <property type="match status" value="2"/>
</dbReference>
<dbReference type="InterPro" id="IPR050107">
    <property type="entry name" value="ABC_carbohydrate_import_ATPase"/>
</dbReference>
<protein>
    <submittedName>
        <fullName evidence="6">Nucleoside ABC transporter ATP-binding protein</fullName>
        <ecNumber evidence="6">3.6.3.17</ecNumber>
    </submittedName>
</protein>
<dbReference type="SMART" id="SM00382">
    <property type="entry name" value="AAA"/>
    <property type="match status" value="1"/>
</dbReference>
<dbReference type="CDD" id="cd03216">
    <property type="entry name" value="ABC_Carb_Monos_I"/>
    <property type="match status" value="1"/>
</dbReference>
<evidence type="ECO:0000313" key="7">
    <source>
        <dbReference type="Proteomes" id="UP000014227"/>
    </source>
</evidence>
<dbReference type="eggNOG" id="COG3845">
    <property type="taxonomic scope" value="Bacteria"/>
</dbReference>
<dbReference type="PATRIC" id="fig|1303518.3.peg.95"/>
<organism evidence="6 7">
    <name type="scientific">Chthonomonas calidirosea (strain DSM 23976 / ICMP 18418 / T49)</name>
    <dbReference type="NCBI Taxonomy" id="1303518"/>
    <lineage>
        <taxon>Bacteria</taxon>
        <taxon>Bacillati</taxon>
        <taxon>Armatimonadota</taxon>
        <taxon>Chthonomonadia</taxon>
        <taxon>Chthonomonadales</taxon>
        <taxon>Chthonomonadaceae</taxon>
        <taxon>Chthonomonas</taxon>
    </lineage>
</organism>
<evidence type="ECO:0000313" key="6">
    <source>
        <dbReference type="EMBL" id="CCW33933.1"/>
    </source>
</evidence>
<dbReference type="InterPro" id="IPR003593">
    <property type="entry name" value="AAA+_ATPase"/>
</dbReference>
<dbReference type="EC" id="3.6.3.17" evidence="6"/>
<dbReference type="PANTHER" id="PTHR43790:SF9">
    <property type="entry name" value="GALACTOFURANOSE TRANSPORTER ATP-BINDING PROTEIN YTFR"/>
    <property type="match status" value="1"/>
</dbReference>
<feature type="domain" description="ABC transporter" evidence="5">
    <location>
        <begin position="283"/>
        <end position="522"/>
    </location>
</feature>
<dbReference type="CDD" id="cd03215">
    <property type="entry name" value="ABC_Carb_Monos_II"/>
    <property type="match status" value="1"/>
</dbReference>
<dbReference type="Gene3D" id="3.40.50.300">
    <property type="entry name" value="P-loop containing nucleotide triphosphate hydrolases"/>
    <property type="match status" value="2"/>
</dbReference>
<keyword evidence="1" id="KW-0813">Transport</keyword>
<accession>S0EW92</accession>
<dbReference type="PANTHER" id="PTHR43790">
    <property type="entry name" value="CARBOHYDRATE TRANSPORT ATP-BINDING PROTEIN MG119-RELATED"/>
    <property type="match status" value="1"/>
</dbReference>
<evidence type="ECO:0000259" key="5">
    <source>
        <dbReference type="PROSITE" id="PS50893"/>
    </source>
</evidence>
<evidence type="ECO:0000256" key="4">
    <source>
        <dbReference type="ARBA" id="ARBA00022840"/>
    </source>
</evidence>
<evidence type="ECO:0000256" key="2">
    <source>
        <dbReference type="ARBA" id="ARBA00022737"/>
    </source>
</evidence>
<proteinExistence type="predicted"/>
<sequence>MNLARDTAGSKTPLVAPSPTISSVQMQQIAKRYGTTVALDAVDFELQAGEIHALLGENGAGKSTLMHVLSGMTQPDAGTVRINNVSVHIGSPREARRLGIAMVHQHFTLVPAFTVQENLALDADISLHTLRYRAEEAAKPALNQAAALGWQLDPHARVEDLPVGIQQRIEIAKALATNAQWLIFDEPTAVLIGEEIEELFRVLRALRDSGKGIVFITHKLPEVMAIADRVTVLRRGHKVATAPIHQVHPALLAQWMVGEAPATQRAPESHSISRPLHTKTPAFRAENLTVLGDKGEKVLENISFEVYPGEIFGVGGVDGNGQTELAETLVGLRSPQSGQLFWYEGAFQPGHSPRIGYIPQDRRRHGLALTMTVEENLLFEAVKEAKYRIGPFLRRAALHDLAETLIREFDIRTPSAKLPASALSGGNQQKIVVARALHHRAEWIVAVNPVRGLDINATQFVHTQLLNAKQRGASIVLISTDLDELAALADRTVILSNRQMHPIDLTQRDATQIGLLLGGAFTKEAP</sequence>
<keyword evidence="3" id="KW-0547">Nucleotide-binding</keyword>
<dbReference type="RefSeq" id="WP_016481497.1">
    <property type="nucleotide sequence ID" value="NC_021487.1"/>
</dbReference>
<dbReference type="FunCoup" id="S0EW92">
    <property type="interactions" value="36"/>
</dbReference>
<reference evidence="7" key="1">
    <citation type="submission" date="2013-03" db="EMBL/GenBank/DDBJ databases">
        <title>Genome sequence of Chthonomonas calidirosea, the first sequenced genome from the Armatimonadetes phylum (formally candidate division OP10).</title>
        <authorList>
            <person name="Lee K.C.Y."/>
            <person name="Morgan X.C."/>
            <person name="Dunfield P.F."/>
            <person name="Tamas I."/>
            <person name="Houghton K.M."/>
            <person name="Vyssotski M."/>
            <person name="Ryan J.L.J."/>
            <person name="Lagutin K."/>
            <person name="McDonald I.R."/>
            <person name="Stott M.B."/>
        </authorList>
    </citation>
    <scope>NUCLEOTIDE SEQUENCE [LARGE SCALE GENOMIC DNA]</scope>
    <source>
        <strain evidence="7">DSM 23976 / ICMP 18418 / T49</strain>
    </source>
</reference>
<gene>
    <name evidence="6" type="ORF">CCALI_00094</name>
</gene>
<dbReference type="InterPro" id="IPR003439">
    <property type="entry name" value="ABC_transporter-like_ATP-bd"/>
</dbReference>
<evidence type="ECO:0000256" key="3">
    <source>
        <dbReference type="ARBA" id="ARBA00022741"/>
    </source>
</evidence>
<dbReference type="STRING" id="454171.CP488_01063"/>
<dbReference type="HOGENOM" id="CLU_000604_92_0_0"/>
<name>S0EW92_CHTCT</name>
<dbReference type="Proteomes" id="UP000014227">
    <property type="component" value="Chromosome I"/>
</dbReference>
<dbReference type="PROSITE" id="PS00211">
    <property type="entry name" value="ABC_TRANSPORTER_1"/>
    <property type="match status" value="1"/>
</dbReference>
<dbReference type="Pfam" id="PF00005">
    <property type="entry name" value="ABC_tran"/>
    <property type="match status" value="2"/>
</dbReference>
<evidence type="ECO:0000256" key="1">
    <source>
        <dbReference type="ARBA" id="ARBA00022448"/>
    </source>
</evidence>
<feature type="domain" description="ABC transporter" evidence="5">
    <location>
        <begin position="24"/>
        <end position="260"/>
    </location>
</feature>
<dbReference type="EMBL" id="HF951689">
    <property type="protein sequence ID" value="CCW33933.1"/>
    <property type="molecule type" value="Genomic_DNA"/>
</dbReference>
<dbReference type="InterPro" id="IPR027417">
    <property type="entry name" value="P-loop_NTPase"/>
</dbReference>
<dbReference type="SUPFAM" id="SSF52540">
    <property type="entry name" value="P-loop containing nucleoside triphosphate hydrolases"/>
    <property type="match status" value="2"/>
</dbReference>